<sequence>MFKDKRKLFLIFVGIGLLTLIGYRLISAFDLVNKNENLVEPADYSNLFKNNDSLIDLVRVQRNQQSGIYSIYNINNYDYGMLITKFEVDCKIPLDSIVDINSNDNLSRYDYGQGSIFKTDFFYTYYQNERNIKLNISYASMKDSFIQKQNDSLLYLSIPLNGDLSISVDNEKHSFIYVENGLFSDRETFEICFKKFDSQVYMILLKAINKKSLKEERFNLNQLLDI</sequence>
<protein>
    <submittedName>
        <fullName evidence="1">Uncharacterized protein</fullName>
    </submittedName>
</protein>
<proteinExistence type="predicted"/>
<organism evidence="1 2">
    <name type="scientific">Nonlabens mediterrranea</name>
    <dbReference type="NCBI Taxonomy" id="1419947"/>
    <lineage>
        <taxon>Bacteria</taxon>
        <taxon>Pseudomonadati</taxon>
        <taxon>Bacteroidota</taxon>
        <taxon>Flavobacteriia</taxon>
        <taxon>Flavobacteriales</taxon>
        <taxon>Flavobacteriaceae</taxon>
        <taxon>Nonlabens</taxon>
    </lineage>
</organism>
<reference evidence="1 2" key="1">
    <citation type="submission" date="2020-11" db="EMBL/GenBank/DDBJ databases">
        <title>P. mediterranea TC4 genome.</title>
        <authorList>
            <person name="Molmeret M."/>
        </authorList>
    </citation>
    <scope>NUCLEOTIDE SEQUENCE [LARGE SCALE GENOMIC DNA]</scope>
    <source>
        <strain evidence="1 2">TC4</strain>
    </source>
</reference>
<comment type="caution">
    <text evidence="1">The sequence shown here is derived from an EMBL/GenBank/DDBJ whole genome shotgun (WGS) entry which is preliminary data.</text>
</comment>
<keyword evidence="2" id="KW-1185">Reference proteome</keyword>
<name>A0ABS0A0N5_9FLAO</name>
<accession>A0ABS0A0N5</accession>
<gene>
    <name evidence="1" type="ORF">FNJ87_00760</name>
</gene>
<evidence type="ECO:0000313" key="2">
    <source>
        <dbReference type="Proteomes" id="UP001194729"/>
    </source>
</evidence>
<dbReference type="Proteomes" id="UP001194729">
    <property type="component" value="Unassembled WGS sequence"/>
</dbReference>
<evidence type="ECO:0000313" key="1">
    <source>
        <dbReference type="EMBL" id="MBF4982927.1"/>
    </source>
</evidence>
<dbReference type="EMBL" id="JADKYU010000038">
    <property type="protein sequence ID" value="MBF4982927.1"/>
    <property type="molecule type" value="Genomic_DNA"/>
</dbReference>